<evidence type="ECO:0000256" key="3">
    <source>
        <dbReference type="ARBA" id="ARBA00022525"/>
    </source>
</evidence>
<sequence>MLKRCCALVILLIVRVIASSAKHSPPESEEENNAPQYFTVEGVVAPANYTRYELKFEHPMRIVLESVEGDADIYFSYNDKDVSFHLDKHDASSATCGLDYIDVASAPRPSYLAVDIWPSFKEYIIVLSYAGHRVSGWNF</sequence>
<dbReference type="Proteomes" id="UP000050761">
    <property type="component" value="Unassembled WGS sequence"/>
</dbReference>
<name>A0A183FTZ5_HELPZ</name>
<feature type="chain" id="PRO_5044551635" evidence="6">
    <location>
        <begin position="22"/>
        <end position="139"/>
    </location>
</feature>
<feature type="signal peptide" evidence="6">
    <location>
        <begin position="1"/>
        <end position="21"/>
    </location>
</feature>
<reference evidence="9" key="2">
    <citation type="submission" date="2019-09" db="UniProtKB">
        <authorList>
            <consortium name="WormBaseParasite"/>
        </authorList>
    </citation>
    <scope>IDENTIFICATION</scope>
</reference>
<organism evidence="8 9">
    <name type="scientific">Heligmosomoides polygyrus</name>
    <name type="common">Parasitic roundworm</name>
    <dbReference type="NCBI Taxonomy" id="6339"/>
    <lineage>
        <taxon>Eukaryota</taxon>
        <taxon>Metazoa</taxon>
        <taxon>Ecdysozoa</taxon>
        <taxon>Nematoda</taxon>
        <taxon>Chromadorea</taxon>
        <taxon>Rhabditida</taxon>
        <taxon>Rhabditina</taxon>
        <taxon>Rhabditomorpha</taxon>
        <taxon>Strongyloidea</taxon>
        <taxon>Heligmosomidae</taxon>
        <taxon>Heligmosomoides</taxon>
    </lineage>
</organism>
<dbReference type="PANTHER" id="PTHR31703:SF2">
    <property type="entry name" value="UPF0669 PROTEIN C6ORF120"/>
    <property type="match status" value="1"/>
</dbReference>
<keyword evidence="8" id="KW-1185">Reference proteome</keyword>
<dbReference type="GO" id="GO:0005576">
    <property type="term" value="C:extracellular region"/>
    <property type="evidence" value="ECO:0007669"/>
    <property type="project" value="UniProtKB-SubCell"/>
</dbReference>
<comment type="similarity">
    <text evidence="2">Belongs to the UPF0669 family.</text>
</comment>
<dbReference type="Pfam" id="PF17065">
    <property type="entry name" value="UPF0669"/>
    <property type="match status" value="1"/>
</dbReference>
<evidence type="ECO:0000256" key="5">
    <source>
        <dbReference type="ARBA" id="ARBA00023180"/>
    </source>
</evidence>
<proteinExistence type="inferred from homology"/>
<protein>
    <submittedName>
        <fullName evidence="9">Secreted protein</fullName>
    </submittedName>
</protein>
<evidence type="ECO:0000256" key="6">
    <source>
        <dbReference type="SAM" id="SignalP"/>
    </source>
</evidence>
<evidence type="ECO:0000313" key="9">
    <source>
        <dbReference type="WBParaSite" id="HPBE_0001160201-mRNA-1"/>
    </source>
</evidence>
<evidence type="ECO:0000313" key="7">
    <source>
        <dbReference type="EMBL" id="VDO89184.1"/>
    </source>
</evidence>
<comment type="subcellular location">
    <subcellularLocation>
        <location evidence="1">Secreted</location>
    </subcellularLocation>
</comment>
<keyword evidence="4 6" id="KW-0732">Signal</keyword>
<accession>A0A183FTZ5</accession>
<dbReference type="EMBL" id="UZAH01027162">
    <property type="protein sequence ID" value="VDO89184.1"/>
    <property type="molecule type" value="Genomic_DNA"/>
</dbReference>
<keyword evidence="3" id="KW-0964">Secreted</keyword>
<dbReference type="AlphaFoldDB" id="A0A183FTZ5"/>
<evidence type="ECO:0000256" key="4">
    <source>
        <dbReference type="ARBA" id="ARBA00022729"/>
    </source>
</evidence>
<dbReference type="PANTHER" id="PTHR31703">
    <property type="entry name" value="UPF0669 PROTEIN C6ORF120"/>
    <property type="match status" value="1"/>
</dbReference>
<dbReference type="OrthoDB" id="10046613at2759"/>
<dbReference type="InterPro" id="IPR031420">
    <property type="entry name" value="UPF0669"/>
</dbReference>
<keyword evidence="5" id="KW-0325">Glycoprotein</keyword>
<reference evidence="7 8" key="1">
    <citation type="submission" date="2018-11" db="EMBL/GenBank/DDBJ databases">
        <authorList>
            <consortium name="Pathogen Informatics"/>
        </authorList>
    </citation>
    <scope>NUCLEOTIDE SEQUENCE [LARGE SCALE GENOMIC DNA]</scope>
</reference>
<evidence type="ECO:0000256" key="1">
    <source>
        <dbReference type="ARBA" id="ARBA00004613"/>
    </source>
</evidence>
<accession>A0A3P7ZY87</accession>
<evidence type="ECO:0000313" key="8">
    <source>
        <dbReference type="Proteomes" id="UP000050761"/>
    </source>
</evidence>
<dbReference type="WBParaSite" id="HPBE_0001160201-mRNA-1">
    <property type="protein sequence ID" value="HPBE_0001160201-mRNA-1"/>
    <property type="gene ID" value="HPBE_0001160201"/>
</dbReference>
<evidence type="ECO:0000256" key="2">
    <source>
        <dbReference type="ARBA" id="ARBA00008960"/>
    </source>
</evidence>
<gene>
    <name evidence="7" type="ORF">HPBE_LOCUS11599</name>
</gene>